<keyword evidence="3 6" id="KW-0812">Transmembrane</keyword>
<sequence>MGAPSDKSVTLGLVVLLAGAISIGLAAPLVKLSEMGPQAIGFWRMALAVPAALLWMVFDRDPPRREGQPSGWKRYLFLVLPGLLFAGDLASWHAGIKITTAANATFLANLQPVFVVLGAWLLFGETITRRFLIAAGLAVGGAALMSSANVTIAPERLPGDALSMLTAVWYGAYILAVRQARAFASTGTVIAWTCAVSAPVLLVVALGFGETLLPPTQADWWPLIALALGIQIIGQGGVAFGLGRVPAQIASLVILVQPVVAAIAGWLMFGEALVAIQYFGASLVLAGVYLAQRRARAVASRPLADAGGDG</sequence>
<feature type="transmembrane region" description="Helical" evidence="6">
    <location>
        <begin position="249"/>
        <end position="269"/>
    </location>
</feature>
<comment type="subcellular location">
    <subcellularLocation>
        <location evidence="1">Membrane</location>
        <topology evidence="1">Multi-pass membrane protein</topology>
    </subcellularLocation>
</comment>
<feature type="transmembrane region" description="Helical" evidence="6">
    <location>
        <begin position="75"/>
        <end position="94"/>
    </location>
</feature>
<evidence type="ECO:0000256" key="6">
    <source>
        <dbReference type="SAM" id="Phobius"/>
    </source>
</evidence>
<dbReference type="InterPro" id="IPR050638">
    <property type="entry name" value="AA-Vitamin_Transporters"/>
</dbReference>
<feature type="transmembrane region" description="Helical" evidence="6">
    <location>
        <begin position="220"/>
        <end position="242"/>
    </location>
</feature>
<reference evidence="8 9" key="1">
    <citation type="submission" date="2024-01" db="EMBL/GenBank/DDBJ databases">
        <title>Hyphobacterium bacterium isolated from marine sediment.</title>
        <authorList>
            <person name="Zhao S."/>
        </authorList>
    </citation>
    <scope>NUCLEOTIDE SEQUENCE [LARGE SCALE GENOMIC DNA]</scope>
    <source>
        <strain evidence="8 9">Y60-23</strain>
    </source>
</reference>
<evidence type="ECO:0000256" key="3">
    <source>
        <dbReference type="ARBA" id="ARBA00022692"/>
    </source>
</evidence>
<comment type="caution">
    <text evidence="8">The sequence shown here is derived from an EMBL/GenBank/DDBJ whole genome shotgun (WGS) entry which is preliminary data.</text>
</comment>
<evidence type="ECO:0000256" key="1">
    <source>
        <dbReference type="ARBA" id="ARBA00004141"/>
    </source>
</evidence>
<feature type="transmembrane region" description="Helical" evidence="6">
    <location>
        <begin position="106"/>
        <end position="124"/>
    </location>
</feature>
<evidence type="ECO:0000256" key="4">
    <source>
        <dbReference type="ARBA" id="ARBA00022989"/>
    </source>
</evidence>
<keyword evidence="5 6" id="KW-0472">Membrane</keyword>
<dbReference type="Pfam" id="PF00892">
    <property type="entry name" value="EamA"/>
    <property type="match status" value="2"/>
</dbReference>
<protein>
    <submittedName>
        <fullName evidence="8">DMT family transporter</fullName>
    </submittedName>
</protein>
<evidence type="ECO:0000313" key="9">
    <source>
        <dbReference type="Proteomes" id="UP001310692"/>
    </source>
</evidence>
<evidence type="ECO:0000259" key="7">
    <source>
        <dbReference type="Pfam" id="PF00892"/>
    </source>
</evidence>
<keyword evidence="4 6" id="KW-1133">Transmembrane helix</keyword>
<dbReference type="Proteomes" id="UP001310692">
    <property type="component" value="Unassembled WGS sequence"/>
</dbReference>
<feature type="domain" description="EamA" evidence="7">
    <location>
        <begin position="158"/>
        <end position="290"/>
    </location>
</feature>
<dbReference type="InterPro" id="IPR037185">
    <property type="entry name" value="EmrE-like"/>
</dbReference>
<evidence type="ECO:0000313" key="8">
    <source>
        <dbReference type="EMBL" id="MEE2566315.1"/>
    </source>
</evidence>
<feature type="transmembrane region" description="Helical" evidence="6">
    <location>
        <begin position="159"/>
        <end position="177"/>
    </location>
</feature>
<proteinExistence type="inferred from homology"/>
<organism evidence="8 9">
    <name type="scientific">Hyphobacterium marinum</name>
    <dbReference type="NCBI Taxonomy" id="3116574"/>
    <lineage>
        <taxon>Bacteria</taxon>
        <taxon>Pseudomonadati</taxon>
        <taxon>Pseudomonadota</taxon>
        <taxon>Alphaproteobacteria</taxon>
        <taxon>Maricaulales</taxon>
        <taxon>Maricaulaceae</taxon>
        <taxon>Hyphobacterium</taxon>
    </lineage>
</organism>
<dbReference type="EMBL" id="JAZDRO010000002">
    <property type="protein sequence ID" value="MEE2566315.1"/>
    <property type="molecule type" value="Genomic_DNA"/>
</dbReference>
<evidence type="ECO:0000256" key="2">
    <source>
        <dbReference type="ARBA" id="ARBA00007362"/>
    </source>
</evidence>
<dbReference type="RefSeq" id="WP_330195854.1">
    <property type="nucleotide sequence ID" value="NZ_JAZDRO010000002.1"/>
</dbReference>
<comment type="similarity">
    <text evidence="2">Belongs to the EamA transporter family.</text>
</comment>
<feature type="domain" description="EamA" evidence="7">
    <location>
        <begin position="11"/>
        <end position="146"/>
    </location>
</feature>
<name>A0ABU7LXQ4_9PROT</name>
<dbReference type="InterPro" id="IPR000620">
    <property type="entry name" value="EamA_dom"/>
</dbReference>
<dbReference type="PANTHER" id="PTHR32322">
    <property type="entry name" value="INNER MEMBRANE TRANSPORTER"/>
    <property type="match status" value="1"/>
</dbReference>
<dbReference type="PANTHER" id="PTHR32322:SF2">
    <property type="entry name" value="EAMA DOMAIN-CONTAINING PROTEIN"/>
    <property type="match status" value="1"/>
</dbReference>
<keyword evidence="9" id="KW-1185">Reference proteome</keyword>
<feature type="transmembrane region" description="Helical" evidence="6">
    <location>
        <begin position="131"/>
        <end position="153"/>
    </location>
</feature>
<dbReference type="SUPFAM" id="SSF103481">
    <property type="entry name" value="Multidrug resistance efflux transporter EmrE"/>
    <property type="match status" value="2"/>
</dbReference>
<feature type="transmembrane region" description="Helical" evidence="6">
    <location>
        <begin position="36"/>
        <end position="55"/>
    </location>
</feature>
<feature type="transmembrane region" description="Helical" evidence="6">
    <location>
        <begin position="189"/>
        <end position="208"/>
    </location>
</feature>
<feature type="transmembrane region" description="Helical" evidence="6">
    <location>
        <begin position="275"/>
        <end position="291"/>
    </location>
</feature>
<evidence type="ECO:0000256" key="5">
    <source>
        <dbReference type="ARBA" id="ARBA00023136"/>
    </source>
</evidence>
<accession>A0ABU7LXQ4</accession>
<gene>
    <name evidence="8" type="ORF">V0U35_06445</name>
</gene>